<dbReference type="GO" id="GO:0016747">
    <property type="term" value="F:acyltransferase activity, transferring groups other than amino-acyl groups"/>
    <property type="evidence" value="ECO:0007669"/>
    <property type="project" value="InterPro"/>
</dbReference>
<evidence type="ECO:0000259" key="1">
    <source>
        <dbReference type="PROSITE" id="PS51186"/>
    </source>
</evidence>
<evidence type="ECO:0000313" key="3">
    <source>
        <dbReference type="Proteomes" id="UP000530564"/>
    </source>
</evidence>
<evidence type="ECO:0000313" key="2">
    <source>
        <dbReference type="EMBL" id="MBB3889404.1"/>
    </source>
</evidence>
<keyword evidence="2" id="KW-0808">Transferase</keyword>
<dbReference type="InterPro" id="IPR051531">
    <property type="entry name" value="N-acetyltransferase"/>
</dbReference>
<protein>
    <submittedName>
        <fullName evidence="2">RimJ/RimL family protein N-acetyltransferase</fullName>
    </submittedName>
</protein>
<dbReference type="EMBL" id="JACIDK010000001">
    <property type="protein sequence ID" value="MBB3889404.1"/>
    <property type="molecule type" value="Genomic_DNA"/>
</dbReference>
<dbReference type="RefSeq" id="WP_183769417.1">
    <property type="nucleotide sequence ID" value="NZ_JACIDK010000001.1"/>
</dbReference>
<keyword evidence="3" id="KW-1185">Reference proteome</keyword>
<dbReference type="InterPro" id="IPR016181">
    <property type="entry name" value="Acyl_CoA_acyltransferase"/>
</dbReference>
<gene>
    <name evidence="2" type="ORF">GGQ61_000101</name>
</gene>
<proteinExistence type="predicted"/>
<dbReference type="PANTHER" id="PTHR43792">
    <property type="entry name" value="GNAT FAMILY, PUTATIVE (AFU_ORTHOLOGUE AFUA_3G00765)-RELATED-RELATED"/>
    <property type="match status" value="1"/>
</dbReference>
<name>A0A839ZTU4_9CAUL</name>
<dbReference type="AlphaFoldDB" id="A0A839ZTU4"/>
<accession>A0A839ZTU4</accession>
<organism evidence="2 3">
    <name type="scientific">Phenylobacterium haematophilum</name>
    <dbReference type="NCBI Taxonomy" id="98513"/>
    <lineage>
        <taxon>Bacteria</taxon>
        <taxon>Pseudomonadati</taxon>
        <taxon>Pseudomonadota</taxon>
        <taxon>Alphaproteobacteria</taxon>
        <taxon>Caulobacterales</taxon>
        <taxon>Caulobacteraceae</taxon>
        <taxon>Phenylobacterium</taxon>
    </lineage>
</organism>
<dbReference type="Gene3D" id="3.40.630.30">
    <property type="match status" value="1"/>
</dbReference>
<comment type="caution">
    <text evidence="2">The sequence shown here is derived from an EMBL/GenBank/DDBJ whole genome shotgun (WGS) entry which is preliminary data.</text>
</comment>
<dbReference type="SUPFAM" id="SSF55729">
    <property type="entry name" value="Acyl-CoA N-acyltransferases (Nat)"/>
    <property type="match status" value="1"/>
</dbReference>
<dbReference type="Proteomes" id="UP000530564">
    <property type="component" value="Unassembled WGS sequence"/>
</dbReference>
<reference evidence="2 3" key="1">
    <citation type="submission" date="2020-08" db="EMBL/GenBank/DDBJ databases">
        <title>Genomic Encyclopedia of Type Strains, Phase IV (KMG-IV): sequencing the most valuable type-strain genomes for metagenomic binning, comparative biology and taxonomic classification.</title>
        <authorList>
            <person name="Goeker M."/>
        </authorList>
    </citation>
    <scope>NUCLEOTIDE SEQUENCE [LARGE SCALE GENOMIC DNA]</scope>
    <source>
        <strain evidence="2 3">DSM 21793</strain>
    </source>
</reference>
<dbReference type="Pfam" id="PF13302">
    <property type="entry name" value="Acetyltransf_3"/>
    <property type="match status" value="1"/>
</dbReference>
<dbReference type="InterPro" id="IPR000182">
    <property type="entry name" value="GNAT_dom"/>
</dbReference>
<feature type="domain" description="N-acetyltransferase" evidence="1">
    <location>
        <begin position="14"/>
        <end position="180"/>
    </location>
</feature>
<dbReference type="PROSITE" id="PS51186">
    <property type="entry name" value="GNAT"/>
    <property type="match status" value="1"/>
</dbReference>
<sequence length="187" mass="20973">MDPTPPYAIRTARLLLREFTPDDLDDVHAYACDEATIRYMDWGPNTLAQTKVFLGEEIARAQAAPREHIGLAVQHLQTGIVIGSIRLGLQAHRNADIGYSYGSAWWRRGYGYEAAHALAAHAFEALDVHRLWATCDVRNAGSYALMEKLGMRREGTLRQNQPARDGGWRDTHVYGLLASEWASRRPA</sequence>